<name>A0AAU7TD88_9ACTN</name>
<organism evidence="2">
    <name type="scientific">Kribbella sp. HUAS MG21</name>
    <dbReference type="NCBI Taxonomy" id="3160966"/>
    <lineage>
        <taxon>Bacteria</taxon>
        <taxon>Bacillati</taxon>
        <taxon>Actinomycetota</taxon>
        <taxon>Actinomycetes</taxon>
        <taxon>Propionibacteriales</taxon>
        <taxon>Kribbellaceae</taxon>
        <taxon>Kribbella</taxon>
    </lineage>
</organism>
<evidence type="ECO:0000313" key="2">
    <source>
        <dbReference type="EMBL" id="XBV24696.1"/>
    </source>
</evidence>
<dbReference type="InterPro" id="IPR039538">
    <property type="entry name" value="BetI_C"/>
</dbReference>
<dbReference type="SUPFAM" id="SSF48498">
    <property type="entry name" value="Tetracyclin repressor-like, C-terminal domain"/>
    <property type="match status" value="1"/>
</dbReference>
<dbReference type="AlphaFoldDB" id="A0AAU7TD88"/>
<evidence type="ECO:0000259" key="1">
    <source>
        <dbReference type="Pfam" id="PF13977"/>
    </source>
</evidence>
<accession>A0AAU7TD88</accession>
<dbReference type="Pfam" id="PF13977">
    <property type="entry name" value="TetR_C_6"/>
    <property type="match status" value="1"/>
</dbReference>
<dbReference type="Gene3D" id="1.10.357.10">
    <property type="entry name" value="Tetracycline Repressor, domain 2"/>
    <property type="match status" value="1"/>
</dbReference>
<dbReference type="RefSeq" id="WP_350277516.1">
    <property type="nucleotide sequence ID" value="NZ_CP158165.1"/>
</dbReference>
<dbReference type="EMBL" id="CP158165">
    <property type="protein sequence ID" value="XBV24696.1"/>
    <property type="molecule type" value="Genomic_DNA"/>
</dbReference>
<sequence length="75" mass="7779">MRERLAAVYARFRGQVAAVILGTESNGDEQHIGSLGLALIDGVALQWLVDPEHAPSGADIATALRALSGPAGARE</sequence>
<feature type="domain" description="BetI-type transcriptional repressor C-terminal" evidence="1">
    <location>
        <begin position="1"/>
        <end position="67"/>
    </location>
</feature>
<proteinExistence type="predicted"/>
<gene>
    <name evidence="2" type="ORF">ABN611_39880</name>
</gene>
<dbReference type="InterPro" id="IPR036271">
    <property type="entry name" value="Tet_transcr_reg_TetR-rel_C_sf"/>
</dbReference>
<reference evidence="2" key="1">
    <citation type="submission" date="2024-06" db="EMBL/GenBank/DDBJ databases">
        <title>Kribbella sp. strain HUAS MG21 genome sequences.</title>
        <authorList>
            <person name="Mo P."/>
        </authorList>
    </citation>
    <scope>NUCLEOTIDE SEQUENCE</scope>
    <source>
        <strain evidence="2">HUAS MG21</strain>
    </source>
</reference>
<protein>
    <submittedName>
        <fullName evidence="2">TetR family transcriptional regulator C-terminal domain-containing protein</fullName>
    </submittedName>
</protein>